<evidence type="ECO:0000256" key="5">
    <source>
        <dbReference type="ARBA" id="ARBA00023136"/>
    </source>
</evidence>
<reference evidence="9" key="2">
    <citation type="submission" date="2014-06" db="EMBL/GenBank/DDBJ databases">
        <title>The complete genome of Blastobotrys (Arxula) adeninivorans LS3 - a yeast of biotechnological interest.</title>
        <authorList>
            <person name="Kunze G."/>
            <person name="Gaillardin C."/>
            <person name="Czernicka M."/>
            <person name="Durrens P."/>
            <person name="Martin T."/>
            <person name="Boer E."/>
            <person name="Gabaldon T."/>
            <person name="Cruz J."/>
            <person name="Talla E."/>
            <person name="Marck C."/>
            <person name="Goffeau A."/>
            <person name="Barbe V."/>
            <person name="Baret P."/>
            <person name="Baronian K."/>
            <person name="Beier S."/>
            <person name="Bleykasten C."/>
            <person name="Bode R."/>
            <person name="Casaregola S."/>
            <person name="Despons L."/>
            <person name="Fairhead C."/>
            <person name="Giersberg M."/>
            <person name="Gierski P."/>
            <person name="Hahnel U."/>
            <person name="Hartmann A."/>
            <person name="Jankowska D."/>
            <person name="Jubin C."/>
            <person name="Jung P."/>
            <person name="Lafontaine I."/>
            <person name="Leh-Louis V."/>
            <person name="Lemaire M."/>
            <person name="Marcet-Houben M."/>
            <person name="Mascher M."/>
            <person name="Morel G."/>
            <person name="Richard G.-F."/>
            <person name="Riechen J."/>
            <person name="Sacerdot C."/>
            <person name="Sarkar A."/>
            <person name="Savel G."/>
            <person name="Schacherer J."/>
            <person name="Sherman D."/>
            <person name="Straub M.-L."/>
            <person name="Stein N."/>
            <person name="Thierry A."/>
            <person name="Trautwein-Schult A."/>
            <person name="Westhof E."/>
            <person name="Worch S."/>
            <person name="Dujon B."/>
            <person name="Souciet J.-L."/>
            <person name="Wincker P."/>
            <person name="Scholz U."/>
            <person name="Neuveglise N."/>
        </authorList>
    </citation>
    <scope>NUCLEOTIDE SEQUENCE</scope>
    <source>
        <strain evidence="9">LS3</strain>
    </source>
</reference>
<evidence type="ECO:0000256" key="3">
    <source>
        <dbReference type="ARBA" id="ARBA00022692"/>
    </source>
</evidence>
<accession>A0A060SZZ6</accession>
<dbReference type="InterPro" id="IPR036259">
    <property type="entry name" value="MFS_trans_sf"/>
</dbReference>
<organism evidence="9">
    <name type="scientific">Blastobotrys adeninivorans</name>
    <name type="common">Yeast</name>
    <name type="synonym">Arxula adeninivorans</name>
    <dbReference type="NCBI Taxonomy" id="409370"/>
    <lineage>
        <taxon>Eukaryota</taxon>
        <taxon>Fungi</taxon>
        <taxon>Dikarya</taxon>
        <taxon>Ascomycota</taxon>
        <taxon>Saccharomycotina</taxon>
        <taxon>Dipodascomycetes</taxon>
        <taxon>Dipodascales</taxon>
        <taxon>Trichomonascaceae</taxon>
        <taxon>Blastobotrys</taxon>
    </lineage>
</organism>
<dbReference type="AlphaFoldDB" id="A0A060SZZ6"/>
<dbReference type="EMBL" id="HG937693">
    <property type="protein sequence ID" value="CDP34450.1"/>
    <property type="molecule type" value="Genomic_DNA"/>
</dbReference>
<feature type="transmembrane region" description="Helical" evidence="7">
    <location>
        <begin position="281"/>
        <end position="301"/>
    </location>
</feature>
<proteinExistence type="predicted"/>
<evidence type="ECO:0000256" key="7">
    <source>
        <dbReference type="SAM" id="Phobius"/>
    </source>
</evidence>
<feature type="transmembrane region" description="Helical" evidence="7">
    <location>
        <begin position="403"/>
        <end position="423"/>
    </location>
</feature>
<sequence>MLSLVRKVDLHILPLFALFYLLSFLDRSNVGNAEVQGLSEDIHLHGNQYSIGLMLFYIAYSVFGMPANVMLRLLSPRLWLPSLMISWGVVTTLTGIVQNYKGFIAVRIFLGVCEAGMLPGISYVLSQWYVPHELQKRQAIFYCSASLAGAFGGILAFGLGKMDGIGGLEGWRWIFIIEGCLTVAVAVLGMSFVQNYPENARFLSVHEKQELLEKVERNVPREDLSHRQKFKLSDLRDALADYHIYFHTLVYLSLHVVVYGFTVFLPTIIKGMGYTSSNAQLLTIPIYVVGCFCSVAIAAVADWRAWRFQALTFCLCLLFTAYIVLGCVSSVEHPNAAYGVCFLIGIGIYGAIPTSIAWFANHLAGKSHKHISLGLQIGIGNLGGAISSNIYREQEKPRYKLGHFTEAGFIGLCFLSIVAIKVMEAYSSPNISKEYENIEPEYDNGEKEDTRVHIELS</sequence>
<dbReference type="FunFam" id="1.20.1250.20:FF:000034">
    <property type="entry name" value="MFS general substrate transporter"/>
    <property type="match status" value="1"/>
</dbReference>
<keyword evidence="4 7" id="KW-1133">Transmembrane helix</keyword>
<feature type="transmembrane region" description="Helical" evidence="7">
    <location>
        <begin position="337"/>
        <end position="359"/>
    </location>
</feature>
<keyword evidence="3 7" id="KW-0812">Transmembrane</keyword>
<dbReference type="Pfam" id="PF07690">
    <property type="entry name" value="MFS_1"/>
    <property type="match status" value="1"/>
</dbReference>
<keyword evidence="5 7" id="KW-0472">Membrane</keyword>
<comment type="subcellular location">
    <subcellularLocation>
        <location evidence="1">Membrane</location>
        <topology evidence="1">Multi-pass membrane protein</topology>
    </subcellularLocation>
</comment>
<dbReference type="PANTHER" id="PTHR43791:SF18">
    <property type="entry name" value="NICOTINIC ACID TRANSPORTER TNA1, PUTATIVE (AFU_ORTHOLOGUE AFUA_3G03820)-RELATED"/>
    <property type="match status" value="1"/>
</dbReference>
<dbReference type="PANTHER" id="PTHR43791">
    <property type="entry name" value="PERMEASE-RELATED"/>
    <property type="match status" value="1"/>
</dbReference>
<feature type="region of interest" description="Disordered" evidence="6">
    <location>
        <begin position="438"/>
        <end position="457"/>
    </location>
</feature>
<feature type="transmembrane region" description="Helical" evidence="7">
    <location>
        <begin position="138"/>
        <end position="159"/>
    </location>
</feature>
<evidence type="ECO:0000256" key="4">
    <source>
        <dbReference type="ARBA" id="ARBA00022989"/>
    </source>
</evidence>
<feature type="transmembrane region" description="Helical" evidence="7">
    <location>
        <begin position="249"/>
        <end position="269"/>
    </location>
</feature>
<dbReference type="GO" id="GO:0016020">
    <property type="term" value="C:membrane"/>
    <property type="evidence" value="ECO:0007669"/>
    <property type="project" value="UniProtKB-SubCell"/>
</dbReference>
<dbReference type="SUPFAM" id="SSF103473">
    <property type="entry name" value="MFS general substrate transporter"/>
    <property type="match status" value="1"/>
</dbReference>
<evidence type="ECO:0000256" key="2">
    <source>
        <dbReference type="ARBA" id="ARBA00022448"/>
    </source>
</evidence>
<evidence type="ECO:0000313" key="9">
    <source>
        <dbReference type="EMBL" id="CDP34450.1"/>
    </source>
</evidence>
<name>A0A060SZZ6_BLAAD</name>
<dbReference type="GO" id="GO:0022857">
    <property type="term" value="F:transmembrane transporter activity"/>
    <property type="evidence" value="ECO:0007669"/>
    <property type="project" value="InterPro"/>
</dbReference>
<dbReference type="Gene3D" id="1.20.1250.20">
    <property type="entry name" value="MFS general substrate transporter like domains"/>
    <property type="match status" value="2"/>
</dbReference>
<feature type="transmembrane region" description="Helical" evidence="7">
    <location>
        <begin position="308"/>
        <end position="331"/>
    </location>
</feature>
<dbReference type="InterPro" id="IPR020846">
    <property type="entry name" value="MFS_dom"/>
</dbReference>
<dbReference type="PhylomeDB" id="A0A060SZZ6"/>
<protein>
    <submittedName>
        <fullName evidence="9">ARAD1C12562p</fullName>
    </submittedName>
</protein>
<feature type="transmembrane region" description="Helical" evidence="7">
    <location>
        <begin position="78"/>
        <end position="98"/>
    </location>
</feature>
<reference evidence="9" key="1">
    <citation type="submission" date="2014-02" db="EMBL/GenBank/DDBJ databases">
        <authorList>
            <person name="Genoscope - CEA"/>
        </authorList>
    </citation>
    <scope>NUCLEOTIDE SEQUENCE</scope>
    <source>
        <strain evidence="9">LS3</strain>
    </source>
</reference>
<dbReference type="FunFam" id="1.20.1250.20:FF:000013">
    <property type="entry name" value="MFS general substrate transporter"/>
    <property type="match status" value="1"/>
</dbReference>
<gene>
    <name evidence="9" type="ORF">GNLVRS02_ARAD1C12562g</name>
</gene>
<feature type="transmembrane region" description="Helical" evidence="7">
    <location>
        <begin position="104"/>
        <end position="126"/>
    </location>
</feature>
<dbReference type="InterPro" id="IPR011701">
    <property type="entry name" value="MFS"/>
</dbReference>
<feature type="compositionally biased region" description="Basic and acidic residues" evidence="6">
    <location>
        <begin position="444"/>
        <end position="457"/>
    </location>
</feature>
<dbReference type="PROSITE" id="PS50850">
    <property type="entry name" value="MFS"/>
    <property type="match status" value="1"/>
</dbReference>
<evidence type="ECO:0000259" key="8">
    <source>
        <dbReference type="PROSITE" id="PS50850"/>
    </source>
</evidence>
<evidence type="ECO:0000256" key="1">
    <source>
        <dbReference type="ARBA" id="ARBA00004141"/>
    </source>
</evidence>
<feature type="transmembrane region" description="Helical" evidence="7">
    <location>
        <begin position="49"/>
        <end position="71"/>
    </location>
</feature>
<evidence type="ECO:0000256" key="6">
    <source>
        <dbReference type="SAM" id="MobiDB-lite"/>
    </source>
</evidence>
<keyword evidence="2" id="KW-0813">Transport</keyword>
<feature type="transmembrane region" description="Helical" evidence="7">
    <location>
        <begin position="171"/>
        <end position="193"/>
    </location>
</feature>
<feature type="domain" description="Major facilitator superfamily (MFS) profile" evidence="8">
    <location>
        <begin position="12"/>
        <end position="436"/>
    </location>
</feature>